<keyword evidence="3" id="KW-1185">Reference proteome</keyword>
<evidence type="ECO:0008006" key="4">
    <source>
        <dbReference type="Google" id="ProtNLM"/>
    </source>
</evidence>
<protein>
    <recommendedName>
        <fullName evidence="4">Integral membrane protein</fullName>
    </recommendedName>
</protein>
<feature type="transmembrane region" description="Helical" evidence="1">
    <location>
        <begin position="228"/>
        <end position="246"/>
    </location>
</feature>
<dbReference type="EMBL" id="JBHMCE010000007">
    <property type="protein sequence ID" value="MFB9529758.1"/>
    <property type="molecule type" value="Genomic_DNA"/>
</dbReference>
<evidence type="ECO:0000313" key="3">
    <source>
        <dbReference type="Proteomes" id="UP001589646"/>
    </source>
</evidence>
<reference evidence="2 3" key="1">
    <citation type="submission" date="2024-09" db="EMBL/GenBank/DDBJ databases">
        <authorList>
            <person name="Sun Q."/>
            <person name="Mori K."/>
        </authorList>
    </citation>
    <scope>NUCLEOTIDE SEQUENCE [LARGE SCALE GENOMIC DNA]</scope>
    <source>
        <strain evidence="2 3">JCM 3323</strain>
    </source>
</reference>
<dbReference type="RefSeq" id="WP_346127864.1">
    <property type="nucleotide sequence ID" value="NZ_BAAAXC010000015.1"/>
</dbReference>
<keyword evidence="1" id="KW-1133">Transmembrane helix</keyword>
<feature type="transmembrane region" description="Helical" evidence="1">
    <location>
        <begin position="152"/>
        <end position="172"/>
    </location>
</feature>
<feature type="transmembrane region" description="Helical" evidence="1">
    <location>
        <begin position="54"/>
        <end position="73"/>
    </location>
</feature>
<comment type="caution">
    <text evidence="2">The sequence shown here is derived from an EMBL/GenBank/DDBJ whole genome shotgun (WGS) entry which is preliminary data.</text>
</comment>
<dbReference type="Proteomes" id="UP001589646">
    <property type="component" value="Unassembled WGS sequence"/>
</dbReference>
<evidence type="ECO:0000256" key="1">
    <source>
        <dbReference type="SAM" id="Phobius"/>
    </source>
</evidence>
<feature type="transmembrane region" description="Helical" evidence="1">
    <location>
        <begin position="79"/>
        <end position="96"/>
    </location>
</feature>
<gene>
    <name evidence="2" type="ORF">ACFFRN_24405</name>
</gene>
<keyword evidence="1" id="KW-0472">Membrane</keyword>
<accession>A0ABV5Q2P5</accession>
<sequence length="247" mass="26268">MPLLAILLSALPVLAGVLPSQESFGWFAYAPAPLPDVPWLPFVLCGLALWAPRLLGPVGVAATCATLAVGTLVTGEGTWFSIACHVAVLAILALGWRRGSRGERPALFTGLAWAVAVTATAWDPLERLVHTLSWEWGREEGRLLEVVYQDPAFVFDPGFLWAMLVAVSVTAAHLTGRRLVALMAVPLPAIMAASCWPSWQAVPYGVAGVALLLAHWRPAVPREAPPPMVALALVGAVVTLVMVYFAP</sequence>
<name>A0ABV5Q2P5_9ACTN</name>
<feature type="transmembrane region" description="Helical" evidence="1">
    <location>
        <begin position="105"/>
        <end position="122"/>
    </location>
</feature>
<organism evidence="2 3">
    <name type="scientific">Nonomuraea roseola</name>
    <dbReference type="NCBI Taxonomy" id="46179"/>
    <lineage>
        <taxon>Bacteria</taxon>
        <taxon>Bacillati</taxon>
        <taxon>Actinomycetota</taxon>
        <taxon>Actinomycetes</taxon>
        <taxon>Streptosporangiales</taxon>
        <taxon>Streptosporangiaceae</taxon>
        <taxon>Nonomuraea</taxon>
    </lineage>
</organism>
<feature type="transmembrane region" description="Helical" evidence="1">
    <location>
        <begin position="25"/>
        <end position="47"/>
    </location>
</feature>
<evidence type="ECO:0000313" key="2">
    <source>
        <dbReference type="EMBL" id="MFB9529758.1"/>
    </source>
</evidence>
<keyword evidence="1" id="KW-0812">Transmembrane</keyword>
<proteinExistence type="predicted"/>